<dbReference type="OrthoDB" id="5587919at2"/>
<sequence length="118" mass="12784">MTEINKLVDQLAQAYLAARGNVFTHLGIQLPLAAESLTMAIHNNIVGAHLENAGAQQGQADALLMLRHMVVNGTLTTLGALVVDQMYCAFCADVHQMLEEGKDPVVELANESKRRAMQ</sequence>
<comment type="caution">
    <text evidence="1">The sequence shown here is derived from an EMBL/GenBank/DDBJ whole genome shotgun (WGS) entry which is preliminary data.</text>
</comment>
<gene>
    <name evidence="1" type="ORF">CUC44_13125</name>
</gene>
<keyword evidence="2" id="KW-1185">Reference proteome</keyword>
<protein>
    <submittedName>
        <fullName evidence="1">Uncharacterized protein</fullName>
    </submittedName>
</protein>
<dbReference type="AlphaFoldDB" id="A0A2M8H8B2"/>
<dbReference type="EMBL" id="PGCP01000019">
    <property type="protein sequence ID" value="PJC92793.1"/>
    <property type="molecule type" value="Genomic_DNA"/>
</dbReference>
<reference evidence="1 2" key="1">
    <citation type="submission" date="2017-11" db="EMBL/GenBank/DDBJ databases">
        <title>Draft genome sequence of environmental isolate Aeromonas lusitania sp. nov. MDC 2473.</title>
        <authorList>
            <person name="Colston S.M."/>
            <person name="Navarro A."/>
            <person name="Martinez-Murcia A.J."/>
            <person name="Graf J."/>
        </authorList>
    </citation>
    <scope>NUCLEOTIDE SEQUENCE [LARGE SCALE GENOMIC DNA]</scope>
    <source>
        <strain evidence="1 2">MDC 2473</strain>
    </source>
</reference>
<dbReference type="RefSeq" id="WP_100860375.1">
    <property type="nucleotide sequence ID" value="NZ_PGCP01000019.1"/>
</dbReference>
<name>A0A2M8H8B2_9GAMM</name>
<dbReference type="Proteomes" id="UP000232060">
    <property type="component" value="Unassembled WGS sequence"/>
</dbReference>
<evidence type="ECO:0000313" key="2">
    <source>
        <dbReference type="Proteomes" id="UP000232060"/>
    </source>
</evidence>
<proteinExistence type="predicted"/>
<organism evidence="1 2">
    <name type="scientific">Aeromonas lusitana</name>
    <dbReference type="NCBI Taxonomy" id="931529"/>
    <lineage>
        <taxon>Bacteria</taxon>
        <taxon>Pseudomonadati</taxon>
        <taxon>Pseudomonadota</taxon>
        <taxon>Gammaproteobacteria</taxon>
        <taxon>Aeromonadales</taxon>
        <taxon>Aeromonadaceae</taxon>
        <taxon>Aeromonas</taxon>
    </lineage>
</organism>
<evidence type="ECO:0000313" key="1">
    <source>
        <dbReference type="EMBL" id="PJC92793.1"/>
    </source>
</evidence>
<accession>A0A2M8H8B2</accession>